<feature type="compositionally biased region" description="Basic residues" evidence="1">
    <location>
        <begin position="70"/>
        <end position="87"/>
    </location>
</feature>
<dbReference type="EMBL" id="BKCJ010367504">
    <property type="protein sequence ID" value="GFA09103.1"/>
    <property type="molecule type" value="Genomic_DNA"/>
</dbReference>
<gene>
    <name evidence="2" type="ORF">Tci_581075</name>
</gene>
<dbReference type="AlphaFoldDB" id="A0A699J400"/>
<reference evidence="2" key="1">
    <citation type="journal article" date="2019" name="Sci. Rep.">
        <title>Draft genome of Tanacetum cinerariifolium, the natural source of mosquito coil.</title>
        <authorList>
            <person name="Yamashiro T."/>
            <person name="Shiraishi A."/>
            <person name="Satake H."/>
            <person name="Nakayama K."/>
        </authorList>
    </citation>
    <scope>NUCLEOTIDE SEQUENCE</scope>
</reference>
<organism evidence="2">
    <name type="scientific">Tanacetum cinerariifolium</name>
    <name type="common">Dalmatian daisy</name>
    <name type="synonym">Chrysanthemum cinerariifolium</name>
    <dbReference type="NCBI Taxonomy" id="118510"/>
    <lineage>
        <taxon>Eukaryota</taxon>
        <taxon>Viridiplantae</taxon>
        <taxon>Streptophyta</taxon>
        <taxon>Embryophyta</taxon>
        <taxon>Tracheophyta</taxon>
        <taxon>Spermatophyta</taxon>
        <taxon>Magnoliopsida</taxon>
        <taxon>eudicotyledons</taxon>
        <taxon>Gunneridae</taxon>
        <taxon>Pentapetalae</taxon>
        <taxon>asterids</taxon>
        <taxon>campanulids</taxon>
        <taxon>Asterales</taxon>
        <taxon>Asteraceae</taxon>
        <taxon>Asteroideae</taxon>
        <taxon>Anthemideae</taxon>
        <taxon>Anthemidinae</taxon>
        <taxon>Tanacetum</taxon>
    </lineage>
</organism>
<comment type="caution">
    <text evidence="2">The sequence shown here is derived from an EMBL/GenBank/DDBJ whole genome shotgun (WGS) entry which is preliminary data.</text>
</comment>
<proteinExistence type="predicted"/>
<evidence type="ECO:0000313" key="2">
    <source>
        <dbReference type="EMBL" id="GFA09103.1"/>
    </source>
</evidence>
<feature type="compositionally biased region" description="Basic and acidic residues" evidence="1">
    <location>
        <begin position="11"/>
        <end position="21"/>
    </location>
</feature>
<name>A0A699J400_TANCI</name>
<accession>A0A699J400</accession>
<evidence type="ECO:0000256" key="1">
    <source>
        <dbReference type="SAM" id="MobiDB-lite"/>
    </source>
</evidence>
<feature type="region of interest" description="Disordered" evidence="1">
    <location>
        <begin position="1"/>
        <end position="87"/>
    </location>
</feature>
<protein>
    <submittedName>
        <fullName evidence="2">Uncharacterized protein</fullName>
    </submittedName>
</protein>
<feature type="non-terminal residue" evidence="2">
    <location>
        <position position="87"/>
    </location>
</feature>
<sequence>MQEGCHGHGNSYDHSHGDHRQGHGHGHGRVDDGINKSYGDYSIYHNEDSDDSMVSDASSHPSRQAILHGSSKKRSGSRRVYKHAVSQ</sequence>